<dbReference type="Pfam" id="PF15886">
    <property type="entry name" value="CBM39"/>
    <property type="match status" value="1"/>
</dbReference>
<dbReference type="CDD" id="cd02179">
    <property type="entry name" value="GH16_beta_GRP"/>
    <property type="match status" value="1"/>
</dbReference>
<organism evidence="10 11">
    <name type="scientific">Zootermopsis nevadensis</name>
    <name type="common">Dampwood termite</name>
    <dbReference type="NCBI Taxonomy" id="136037"/>
    <lineage>
        <taxon>Eukaryota</taxon>
        <taxon>Metazoa</taxon>
        <taxon>Ecdysozoa</taxon>
        <taxon>Arthropoda</taxon>
        <taxon>Hexapoda</taxon>
        <taxon>Insecta</taxon>
        <taxon>Pterygota</taxon>
        <taxon>Neoptera</taxon>
        <taxon>Polyneoptera</taxon>
        <taxon>Dictyoptera</taxon>
        <taxon>Blattodea</taxon>
        <taxon>Blattoidea</taxon>
        <taxon>Termitoidae</taxon>
        <taxon>Termopsidae</taxon>
        <taxon>Zootermopsis</taxon>
    </lineage>
</organism>
<evidence type="ECO:0000259" key="8">
    <source>
        <dbReference type="PROSITE" id="PS51762"/>
    </source>
</evidence>
<evidence type="ECO:0000259" key="9">
    <source>
        <dbReference type="PROSITE" id="PS51969"/>
    </source>
</evidence>
<dbReference type="InterPro" id="IPR043030">
    <property type="entry name" value="BGBP_N_sf"/>
</dbReference>
<feature type="domain" description="GH16" evidence="8">
    <location>
        <begin position="127"/>
        <end position="490"/>
    </location>
</feature>
<feature type="compositionally biased region" description="Pro residues" evidence="6">
    <location>
        <begin position="133"/>
        <end position="142"/>
    </location>
</feature>
<dbReference type="InterPro" id="IPR031756">
    <property type="entry name" value="BGBP_N"/>
</dbReference>
<dbReference type="GO" id="GO:0005975">
    <property type="term" value="P:carbohydrate metabolic process"/>
    <property type="evidence" value="ECO:0007669"/>
    <property type="project" value="InterPro"/>
</dbReference>
<dbReference type="SUPFAM" id="SSF49899">
    <property type="entry name" value="Concanavalin A-like lectins/glucanases"/>
    <property type="match status" value="1"/>
</dbReference>
<dbReference type="InterPro" id="IPR050546">
    <property type="entry name" value="Glycosyl_Hydrlase_16"/>
</dbReference>
<evidence type="ECO:0000256" key="5">
    <source>
        <dbReference type="ARBA" id="ARBA00023180"/>
    </source>
</evidence>
<evidence type="ECO:0000256" key="3">
    <source>
        <dbReference type="ARBA" id="ARBA00022729"/>
    </source>
</evidence>
<protein>
    <submittedName>
        <fullName evidence="10">Beta-1,3-glucan-binding protein</fullName>
    </submittedName>
</protein>
<evidence type="ECO:0000256" key="1">
    <source>
        <dbReference type="ARBA" id="ARBA00008781"/>
    </source>
</evidence>
<dbReference type="OrthoDB" id="4781at2759"/>
<keyword evidence="5" id="KW-0325">Glycoprotein</keyword>
<feature type="chain" id="PRO_5001645328" evidence="7">
    <location>
        <begin position="19"/>
        <end position="490"/>
    </location>
</feature>
<evidence type="ECO:0000256" key="4">
    <source>
        <dbReference type="ARBA" id="ARBA00022859"/>
    </source>
</evidence>
<evidence type="ECO:0000256" key="7">
    <source>
        <dbReference type="SAM" id="SignalP"/>
    </source>
</evidence>
<evidence type="ECO:0000313" key="11">
    <source>
        <dbReference type="Proteomes" id="UP000027135"/>
    </source>
</evidence>
<dbReference type="PROSITE" id="PS51762">
    <property type="entry name" value="GH16_2"/>
    <property type="match status" value="1"/>
</dbReference>
<dbReference type="PANTHER" id="PTHR10963:SF60">
    <property type="entry name" value="GRAM-NEGATIVE BACTERIA-BINDING PROTEIN 1-RELATED"/>
    <property type="match status" value="1"/>
</dbReference>
<dbReference type="OMA" id="WEHDIRI"/>
<dbReference type="STRING" id="136037.A0A067RND0"/>
<name>A0A067RND0_ZOONE</name>
<keyword evidence="11" id="KW-1185">Reference proteome</keyword>
<dbReference type="InterPro" id="IPR035806">
    <property type="entry name" value="GH16_GRP_C"/>
</dbReference>
<dbReference type="InParanoid" id="A0A067RND0"/>
<dbReference type="AlphaFoldDB" id="A0A067RND0"/>
<dbReference type="FunCoup" id="A0A067RND0">
    <property type="interactions" value="33"/>
</dbReference>
<keyword evidence="3 7" id="KW-0732">Signal</keyword>
<dbReference type="GO" id="GO:0030246">
    <property type="term" value="F:carbohydrate binding"/>
    <property type="evidence" value="ECO:0007669"/>
    <property type="project" value="InterPro"/>
</dbReference>
<comment type="similarity">
    <text evidence="1">Belongs to the insect beta-1,3-glucan binding protein family.</text>
</comment>
<keyword evidence="2" id="KW-0399">Innate immunity</keyword>
<feature type="signal peptide" evidence="7">
    <location>
        <begin position="1"/>
        <end position="18"/>
    </location>
</feature>
<keyword evidence="4" id="KW-0391">Immunity</keyword>
<dbReference type="Gene3D" id="2.60.120.200">
    <property type="match status" value="1"/>
</dbReference>
<reference evidence="10 11" key="1">
    <citation type="journal article" date="2014" name="Nat. Commun.">
        <title>Molecular traces of alternative social organization in a termite genome.</title>
        <authorList>
            <person name="Terrapon N."/>
            <person name="Li C."/>
            <person name="Robertson H.M."/>
            <person name="Ji L."/>
            <person name="Meng X."/>
            <person name="Booth W."/>
            <person name="Chen Z."/>
            <person name="Childers C.P."/>
            <person name="Glastad K.M."/>
            <person name="Gokhale K."/>
            <person name="Gowin J."/>
            <person name="Gronenberg W."/>
            <person name="Hermansen R.A."/>
            <person name="Hu H."/>
            <person name="Hunt B.G."/>
            <person name="Huylmans A.K."/>
            <person name="Khalil S.M."/>
            <person name="Mitchell R.D."/>
            <person name="Munoz-Torres M.C."/>
            <person name="Mustard J.A."/>
            <person name="Pan H."/>
            <person name="Reese J.T."/>
            <person name="Scharf M.E."/>
            <person name="Sun F."/>
            <person name="Vogel H."/>
            <person name="Xiao J."/>
            <person name="Yang W."/>
            <person name="Yang Z."/>
            <person name="Yang Z."/>
            <person name="Zhou J."/>
            <person name="Zhu J."/>
            <person name="Brent C.S."/>
            <person name="Elsik C.G."/>
            <person name="Goodisman M.A."/>
            <person name="Liberles D.A."/>
            <person name="Roe R.M."/>
            <person name="Vargo E.L."/>
            <person name="Vilcinskas A."/>
            <person name="Wang J."/>
            <person name="Bornberg-Bauer E."/>
            <person name="Korb J."/>
            <person name="Zhang G."/>
            <person name="Liebig J."/>
        </authorList>
    </citation>
    <scope>NUCLEOTIDE SEQUENCE [LARGE SCALE GENOMIC DNA]</scope>
    <source>
        <tissue evidence="10">Whole organism</tissue>
    </source>
</reference>
<evidence type="ECO:0000256" key="2">
    <source>
        <dbReference type="ARBA" id="ARBA00022588"/>
    </source>
</evidence>
<gene>
    <name evidence="10" type="ORF">L798_03621</name>
</gene>
<accession>A0A067RND0</accession>
<proteinExistence type="inferred from homology"/>
<dbReference type="InterPro" id="IPR000757">
    <property type="entry name" value="Beta-glucanase-like"/>
</dbReference>
<evidence type="ECO:0000256" key="6">
    <source>
        <dbReference type="SAM" id="MobiDB-lite"/>
    </source>
</evidence>
<dbReference type="Gene3D" id="2.60.40.2140">
    <property type="entry name" value="Beta-1,3-glucan-recognition protein, N-terminal domain"/>
    <property type="match status" value="1"/>
</dbReference>
<dbReference type="GO" id="GO:0004553">
    <property type="term" value="F:hydrolase activity, hydrolyzing O-glycosyl compounds"/>
    <property type="evidence" value="ECO:0007669"/>
    <property type="project" value="InterPro"/>
</dbReference>
<dbReference type="eggNOG" id="ENOG502RVCU">
    <property type="taxonomic scope" value="Eukaryota"/>
</dbReference>
<dbReference type="PANTHER" id="PTHR10963">
    <property type="entry name" value="GLYCOSYL HYDROLASE-RELATED"/>
    <property type="match status" value="1"/>
</dbReference>
<feature type="region of interest" description="Disordered" evidence="6">
    <location>
        <begin position="121"/>
        <end position="149"/>
    </location>
</feature>
<sequence>MLVSVCVFLAASFPATSAKADYIVPDAKFEALKPKGLRVSIPDEPGVQLFAFHANVNKELDGVAAGQLSRDITKSKNGRWIFQDDRLRLNIGDVINYWLYVQYEGVGYQRLDQSWTVTELVDPGDEDTSKGTPKPPVTPPPTRCDKSPTLVNGKPACQGQLIFEENFVTLDSAKWEHDIRIAGSPDFEFVAYTSEKGNSYVSDGILYVSPTLVSEVRGADFVTQGKLELPGCTGVAGSEECSKQAQGWDIVPPIFSARLWTRQHFSFCYGHVEVRARLPAGDWLFPELWLEPKENWYGRDYLSGRIRIAMARGNRELFLNDQKQSHIGERRLEAGCFLGLDQTVHSEAKSWEGGFGWCENFHVYSLTWTPGDMTFKVDGQTVGVLVPPPGGYRYLSAFAGSQDNPWGRGSKLAPFDREFYLSLGVGAGGIRDFPDNCTNGLQQDGLRPKPWKNSNPKAMLNFWLDKDYWRPTWSGDNSALQVDYVKVWAL</sequence>
<evidence type="ECO:0000313" key="10">
    <source>
        <dbReference type="EMBL" id="KDR21214.1"/>
    </source>
</evidence>
<dbReference type="Proteomes" id="UP000027135">
    <property type="component" value="Unassembled WGS sequence"/>
</dbReference>
<feature type="domain" description="CBM39" evidence="9">
    <location>
        <begin position="22"/>
        <end position="122"/>
    </location>
</feature>
<dbReference type="EMBL" id="KK852567">
    <property type="protein sequence ID" value="KDR21214.1"/>
    <property type="molecule type" value="Genomic_DNA"/>
</dbReference>
<dbReference type="GO" id="GO:0045087">
    <property type="term" value="P:innate immune response"/>
    <property type="evidence" value="ECO:0007669"/>
    <property type="project" value="UniProtKB-KW"/>
</dbReference>
<dbReference type="InterPro" id="IPR013320">
    <property type="entry name" value="ConA-like_dom_sf"/>
</dbReference>
<dbReference type="PROSITE" id="PS51969">
    <property type="entry name" value="CBM39"/>
    <property type="match status" value="1"/>
</dbReference>